<feature type="compositionally biased region" description="Polar residues" evidence="9">
    <location>
        <begin position="540"/>
        <end position="563"/>
    </location>
</feature>
<keyword evidence="2 7" id="KW-0479">Metal-binding</keyword>
<feature type="binding site" evidence="7">
    <location>
        <position position="1018"/>
    </location>
    <ligand>
        <name>Zn(2+)</name>
        <dbReference type="ChEBI" id="CHEBI:29105"/>
        <label>1</label>
    </ligand>
</feature>
<feature type="binding site" evidence="7">
    <location>
        <position position="1018"/>
    </location>
    <ligand>
        <name>Zn(2+)</name>
        <dbReference type="ChEBI" id="CHEBI:29105"/>
        <label>2</label>
    </ligand>
</feature>
<dbReference type="Gene3D" id="1.10.1300.10">
    <property type="entry name" value="3'5'-cyclic nucleotide phosphodiesterase, catalytic domain"/>
    <property type="match status" value="1"/>
</dbReference>
<comment type="cofactor">
    <cofactor evidence="8">
        <name>a divalent metal cation</name>
        <dbReference type="ChEBI" id="CHEBI:60240"/>
    </cofactor>
    <text evidence="8">Binds 2 divalent metal cations per subunit. Site 1 may preferentially bind zinc ions, while site 2 has a preference for magnesium and/or manganese ions.</text>
</comment>
<dbReference type="Pfam" id="PF00233">
    <property type="entry name" value="PDEase_I"/>
    <property type="match status" value="1"/>
</dbReference>
<feature type="region of interest" description="Disordered" evidence="9">
    <location>
        <begin position="299"/>
        <end position="321"/>
    </location>
</feature>
<dbReference type="EC" id="3.1.4.-" evidence="8"/>
<sequence length="1239" mass="138614">MVNFHNVSSDEEEKVGQYQMTYGSSSSAPSSLAVQQDLGHTLSLKECSFLNVDHASLPQRRHSDVPPYSCQYVIFPIFCTRKDADFGRLIQFLLILLFTPNLVSAKCIFLQWCRYPLCPYRRPLCFIAKRGFTFVSSHYGYLVEAVSPDGGTLEVYRDSSYFLANCAPPVQGSVTGEFLVKWSLVANCLFELKDSIFLPFQLAFHGSFDVFSLRRSFSLKSRHLSINFGKCFHARLSKEVLNNMLVWWISHRFAGAMLQGSYLLNKKLKSLKLSGDSRPPPSGEVSKFSLRRKLSRKKNPDFDVDKKSGKDQGKQSAAGASHYRRGSFLYRIDSDAELPHGATRHSDQQSISFRLGYVHPGKIYLLALQLLPNEENAIVHSGLTHFVAFEMNVALGIDRMLRRSPPWFIDAFSYFRLKTKTAGGRQMASESPCLIPIRRCHFKASKRRAYRLHPFTSRSARFSELEMALIINASVPTADGIKNESALSQLLRPLSASSQQEQKGEPRRTRTKTRRTDSASPSSAELTRPAKNSDGIMVPSGSNEPASMQDTPVDQPPCQQSSPSDEHVADHSSAPPAGTSTNEVAVLVGLDNLLSDDPCAPRLLFRRTCSTGALSKLDQANVKSLFWKKIPFVRSMVYTPFWTNGLHPVPSRAAQSSKLSSFPVAKLGMHLRQPAPEWLHKNGHGEDLIVTPFAQVLATLRNVRENIVALTQSADKASTSTTLRPSQVGPSSGPTEASSAVSSGTAAGGSMPDEATQHLAESTLMELDWCLEQLEAIQTHRSVSEMTSSKFRKMLTKELSQFSDSKSGDQLSRFIFSTFMGHDDDLELASEKQKQITDSIKESDEEKAFGASSKLGKTKQHVTSAMSHISGVHKLRKSPTTNAEETVAAALSDSTLMACTCTGSKFTPELENAIGEIDRWGMDVFKFHRLCDSHSLTTVTFTVMKNRGLIREFRINTTMLLTYLLHLEDHYRQNSYHNSIHATDVTQTVHVMFSAPSLNSVFTDLEKFAVIFAAAIHDVDHPGLTNQFLVNSGSELAIMYNDESVLEQHHLAVAFKLLQEPDCDILTGLSQKQRQLFRRIVIDTVLATDMSKHMSLLADLKTMVETKKLSGPGLPKLEKYGDRIQVLQNLIHIADLSNPSKPLPLYEQWVDRLLEEYWGQGDKEKELGFEVSPMCDRQNVSREKSQVGFIDYIVHPLMETWADLVYPDGQQILDQLEQNRNNFFVRLTEKDQEEFPVTT</sequence>
<dbReference type="PRINTS" id="PR00387">
    <property type="entry name" value="PDIESTERASE1"/>
</dbReference>
<evidence type="ECO:0000256" key="6">
    <source>
        <dbReference type="PIRSR" id="PIRSR623088-2"/>
    </source>
</evidence>
<keyword evidence="4" id="KW-0114">cAMP</keyword>
<feature type="active site" description="Proton donor" evidence="5">
    <location>
        <position position="977"/>
    </location>
</feature>
<dbReference type="PROSITE" id="PS00126">
    <property type="entry name" value="PDEASE_I_1"/>
    <property type="match status" value="1"/>
</dbReference>
<gene>
    <name evidence="11" type="ORF">M514_05286</name>
</gene>
<protein>
    <recommendedName>
        <fullName evidence="8">Phosphodiesterase</fullName>
        <ecNumber evidence="8">3.1.4.-</ecNumber>
    </recommendedName>
</protein>
<dbReference type="Pfam" id="PF18100">
    <property type="entry name" value="PDE4_UCR"/>
    <property type="match status" value="1"/>
</dbReference>
<feature type="compositionally biased region" description="Polar residues" evidence="9">
    <location>
        <begin position="714"/>
        <end position="736"/>
    </location>
</feature>
<feature type="binding site" evidence="6">
    <location>
        <position position="1018"/>
    </location>
    <ligand>
        <name>AMP</name>
        <dbReference type="ChEBI" id="CHEBI:456215"/>
    </ligand>
</feature>
<evidence type="ECO:0000256" key="1">
    <source>
        <dbReference type="ARBA" id="ARBA00007648"/>
    </source>
</evidence>
<feature type="binding site" evidence="6">
    <location>
        <begin position="977"/>
        <end position="981"/>
    </location>
    <ligand>
        <name>AMP</name>
        <dbReference type="ChEBI" id="CHEBI:456215"/>
    </ligand>
</feature>
<dbReference type="AlphaFoldDB" id="A0A085NQ30"/>
<evidence type="ECO:0000256" key="9">
    <source>
        <dbReference type="SAM" id="MobiDB-lite"/>
    </source>
</evidence>
<feature type="compositionally biased region" description="Basic and acidic residues" evidence="9">
    <location>
        <begin position="832"/>
        <end position="848"/>
    </location>
</feature>
<feature type="binding site" evidence="7">
    <location>
        <position position="1017"/>
    </location>
    <ligand>
        <name>Zn(2+)</name>
        <dbReference type="ChEBI" id="CHEBI:29105"/>
        <label>1</label>
    </ligand>
</feature>
<dbReference type="Proteomes" id="UP000030758">
    <property type="component" value="Unassembled WGS sequence"/>
</dbReference>
<dbReference type="GO" id="GO:0007165">
    <property type="term" value="P:signal transduction"/>
    <property type="evidence" value="ECO:0007669"/>
    <property type="project" value="InterPro"/>
</dbReference>
<evidence type="ECO:0000256" key="3">
    <source>
        <dbReference type="ARBA" id="ARBA00022801"/>
    </source>
</evidence>
<name>A0A085NQ30_9BILA</name>
<dbReference type="CDD" id="cd00077">
    <property type="entry name" value="HDc"/>
    <property type="match status" value="1"/>
</dbReference>
<accession>A0A085NQ30</accession>
<proteinExistence type="inferred from homology"/>
<dbReference type="InterPro" id="IPR040844">
    <property type="entry name" value="PDE4_UCR"/>
</dbReference>
<feature type="region of interest" description="Disordered" evidence="9">
    <location>
        <begin position="832"/>
        <end position="854"/>
    </location>
</feature>
<feature type="binding site" evidence="7">
    <location>
        <position position="1135"/>
    </location>
    <ligand>
        <name>Zn(2+)</name>
        <dbReference type="ChEBI" id="CHEBI:29105"/>
        <label>1</label>
    </ligand>
</feature>
<evidence type="ECO:0000259" key="10">
    <source>
        <dbReference type="PROSITE" id="PS51845"/>
    </source>
</evidence>
<dbReference type="GO" id="GO:0046872">
    <property type="term" value="F:metal ion binding"/>
    <property type="evidence" value="ECO:0007669"/>
    <property type="project" value="UniProtKB-KW"/>
</dbReference>
<dbReference type="InterPro" id="IPR003607">
    <property type="entry name" value="HD/PDEase_dom"/>
</dbReference>
<comment type="similarity">
    <text evidence="1 8">Belongs to the cyclic nucleotide phosphodiesterase family.</text>
</comment>
<evidence type="ECO:0000256" key="8">
    <source>
        <dbReference type="RuleBase" id="RU363067"/>
    </source>
</evidence>
<evidence type="ECO:0000256" key="7">
    <source>
        <dbReference type="PIRSR" id="PIRSR623088-3"/>
    </source>
</evidence>
<dbReference type="InterPro" id="IPR002073">
    <property type="entry name" value="PDEase_catalytic_dom"/>
</dbReference>
<evidence type="ECO:0000256" key="2">
    <source>
        <dbReference type="ARBA" id="ARBA00022723"/>
    </source>
</evidence>
<feature type="region of interest" description="Disordered" evidence="9">
    <location>
        <begin position="714"/>
        <end position="753"/>
    </location>
</feature>
<dbReference type="GO" id="GO:0004114">
    <property type="term" value="F:3',5'-cyclic-nucleotide phosphodiesterase activity"/>
    <property type="evidence" value="ECO:0007669"/>
    <property type="project" value="InterPro"/>
</dbReference>
<dbReference type="SMART" id="SM00471">
    <property type="entry name" value="HDc"/>
    <property type="match status" value="1"/>
</dbReference>
<feature type="binding site" evidence="6">
    <location>
        <position position="1186"/>
    </location>
    <ligand>
        <name>AMP</name>
        <dbReference type="ChEBI" id="CHEBI:456215"/>
    </ligand>
</feature>
<feature type="binding site" evidence="6">
    <location>
        <position position="1135"/>
    </location>
    <ligand>
        <name>AMP</name>
        <dbReference type="ChEBI" id="CHEBI:456215"/>
    </ligand>
</feature>
<organism evidence="11">
    <name type="scientific">Trichuris suis</name>
    <name type="common">pig whipworm</name>
    <dbReference type="NCBI Taxonomy" id="68888"/>
    <lineage>
        <taxon>Eukaryota</taxon>
        <taxon>Metazoa</taxon>
        <taxon>Ecdysozoa</taxon>
        <taxon>Nematoda</taxon>
        <taxon>Enoplea</taxon>
        <taxon>Dorylaimia</taxon>
        <taxon>Trichinellida</taxon>
        <taxon>Trichuridae</taxon>
        <taxon>Trichuris</taxon>
    </lineage>
</organism>
<evidence type="ECO:0000313" key="11">
    <source>
        <dbReference type="EMBL" id="KFD71576.1"/>
    </source>
</evidence>
<feature type="binding site" evidence="7">
    <location>
        <position position="981"/>
    </location>
    <ligand>
        <name>Zn(2+)</name>
        <dbReference type="ChEBI" id="CHEBI:29105"/>
        <label>1</label>
    </ligand>
</feature>
<keyword evidence="3 8" id="KW-0378">Hydrolase</keyword>
<evidence type="ECO:0000256" key="4">
    <source>
        <dbReference type="ARBA" id="ARBA00023149"/>
    </source>
</evidence>
<dbReference type="PROSITE" id="PS51845">
    <property type="entry name" value="PDEASE_I_2"/>
    <property type="match status" value="1"/>
</dbReference>
<dbReference type="FunFam" id="1.10.1300.10:FF:000023">
    <property type="entry name" value="Phosphodiesterase"/>
    <property type="match status" value="1"/>
</dbReference>
<feature type="region of interest" description="Disordered" evidence="9">
    <location>
        <begin position="492"/>
        <end position="580"/>
    </location>
</feature>
<dbReference type="SUPFAM" id="SSF109604">
    <property type="entry name" value="HD-domain/PDEase-like"/>
    <property type="match status" value="1"/>
</dbReference>
<dbReference type="PANTHER" id="PTHR11347">
    <property type="entry name" value="CYCLIC NUCLEOTIDE PHOSPHODIESTERASE"/>
    <property type="match status" value="1"/>
</dbReference>
<reference evidence="11" key="1">
    <citation type="journal article" date="2014" name="Nat. Genet.">
        <title>Genome and transcriptome of the porcine whipworm Trichuris suis.</title>
        <authorList>
            <person name="Jex A.R."/>
            <person name="Nejsum P."/>
            <person name="Schwarz E.M."/>
            <person name="Hu L."/>
            <person name="Young N.D."/>
            <person name="Hall R.S."/>
            <person name="Korhonen P.K."/>
            <person name="Liao S."/>
            <person name="Thamsborg S."/>
            <person name="Xia J."/>
            <person name="Xu P."/>
            <person name="Wang S."/>
            <person name="Scheerlinck J.P."/>
            <person name="Hofmann A."/>
            <person name="Sternberg P.W."/>
            <person name="Wang J."/>
            <person name="Gasser R.B."/>
        </authorList>
    </citation>
    <scope>NUCLEOTIDE SEQUENCE [LARGE SCALE GENOMIC DNA]</scope>
    <source>
        <strain evidence="11">DCEP-RM93F</strain>
    </source>
</reference>
<feature type="compositionally biased region" description="Basic and acidic residues" evidence="9">
    <location>
        <begin position="299"/>
        <end position="313"/>
    </location>
</feature>
<dbReference type="EMBL" id="KL367481">
    <property type="protein sequence ID" value="KFD71576.1"/>
    <property type="molecule type" value="Genomic_DNA"/>
</dbReference>
<feature type="compositionally biased region" description="Low complexity" evidence="9">
    <location>
        <begin position="737"/>
        <end position="750"/>
    </location>
</feature>
<feature type="domain" description="PDEase" evidence="10">
    <location>
        <begin position="902"/>
        <end position="1230"/>
    </location>
</feature>
<dbReference type="InterPro" id="IPR036971">
    <property type="entry name" value="PDEase_catalytic_dom_sf"/>
</dbReference>
<dbReference type="InterPro" id="IPR023088">
    <property type="entry name" value="PDEase"/>
</dbReference>
<dbReference type="InterPro" id="IPR023174">
    <property type="entry name" value="PDEase_CS"/>
</dbReference>
<evidence type="ECO:0000256" key="5">
    <source>
        <dbReference type="PIRSR" id="PIRSR623088-1"/>
    </source>
</evidence>